<keyword evidence="1" id="KW-0378">Hydrolase</keyword>
<name>A0A914ZFL5_9BILA</name>
<dbReference type="InterPro" id="IPR013094">
    <property type="entry name" value="AB_hydrolase_3"/>
</dbReference>
<dbReference type="SUPFAM" id="SSF53474">
    <property type="entry name" value="alpha/beta-Hydrolases"/>
    <property type="match status" value="1"/>
</dbReference>
<dbReference type="AlphaFoldDB" id="A0A914ZFL5"/>
<dbReference type="GO" id="GO:0004061">
    <property type="term" value="F:arylformamidase activity"/>
    <property type="evidence" value="ECO:0007669"/>
    <property type="project" value="TreeGrafter"/>
</dbReference>
<sequence length="186" mass="20332">MSHLEKLFSPSQWNPKGKSSEEVLQEFAEISQNSFEDAKKKILALRDVDYGPNKLDIWGANAMNATHVFIFFHGGYWQAGSKENVGPMIDLVVNGAGIPCVSVGYDYATTKPLKEIAGQALTALKFIENRFTNAIFTVCGHSAGAYLAASAVSNLEDPRRIKQVILISGIYELGEFANTSDGKNIQ</sequence>
<feature type="domain" description="Alpha/beta hydrolase fold-3" evidence="2">
    <location>
        <begin position="70"/>
        <end position="173"/>
    </location>
</feature>
<dbReference type="PANTHER" id="PTHR48081:SF33">
    <property type="entry name" value="KYNURENINE FORMAMIDASE"/>
    <property type="match status" value="1"/>
</dbReference>
<protein>
    <submittedName>
        <fullName evidence="4">Alpha/beta hydrolase fold-3 domain-containing protein</fullName>
    </submittedName>
</protein>
<dbReference type="WBParaSite" id="PSU_v2.g907.t1">
    <property type="protein sequence ID" value="PSU_v2.g907.t1"/>
    <property type="gene ID" value="PSU_v2.g907"/>
</dbReference>
<proteinExistence type="predicted"/>
<dbReference type="InterPro" id="IPR050300">
    <property type="entry name" value="GDXG_lipolytic_enzyme"/>
</dbReference>
<dbReference type="Proteomes" id="UP000887577">
    <property type="component" value="Unplaced"/>
</dbReference>
<evidence type="ECO:0000313" key="4">
    <source>
        <dbReference type="WBParaSite" id="PSU_v2.g907.t1"/>
    </source>
</evidence>
<dbReference type="Pfam" id="PF07859">
    <property type="entry name" value="Abhydrolase_3"/>
    <property type="match status" value="1"/>
</dbReference>
<reference evidence="4" key="1">
    <citation type="submission" date="2022-11" db="UniProtKB">
        <authorList>
            <consortium name="WormBaseParasite"/>
        </authorList>
    </citation>
    <scope>IDENTIFICATION</scope>
</reference>
<evidence type="ECO:0000256" key="1">
    <source>
        <dbReference type="ARBA" id="ARBA00022801"/>
    </source>
</evidence>
<organism evidence="3 4">
    <name type="scientific">Panagrolaimus superbus</name>
    <dbReference type="NCBI Taxonomy" id="310955"/>
    <lineage>
        <taxon>Eukaryota</taxon>
        <taxon>Metazoa</taxon>
        <taxon>Ecdysozoa</taxon>
        <taxon>Nematoda</taxon>
        <taxon>Chromadorea</taxon>
        <taxon>Rhabditida</taxon>
        <taxon>Tylenchina</taxon>
        <taxon>Panagrolaimomorpha</taxon>
        <taxon>Panagrolaimoidea</taxon>
        <taxon>Panagrolaimidae</taxon>
        <taxon>Panagrolaimus</taxon>
    </lineage>
</organism>
<dbReference type="PANTHER" id="PTHR48081">
    <property type="entry name" value="AB HYDROLASE SUPERFAMILY PROTEIN C4A8.06C"/>
    <property type="match status" value="1"/>
</dbReference>
<keyword evidence="3" id="KW-1185">Reference proteome</keyword>
<evidence type="ECO:0000313" key="3">
    <source>
        <dbReference type="Proteomes" id="UP000887577"/>
    </source>
</evidence>
<dbReference type="InterPro" id="IPR029058">
    <property type="entry name" value="AB_hydrolase_fold"/>
</dbReference>
<accession>A0A914ZFL5</accession>
<evidence type="ECO:0000259" key="2">
    <source>
        <dbReference type="Pfam" id="PF07859"/>
    </source>
</evidence>
<dbReference type="Gene3D" id="3.40.50.1820">
    <property type="entry name" value="alpha/beta hydrolase"/>
    <property type="match status" value="1"/>
</dbReference>